<dbReference type="InterPro" id="IPR050287">
    <property type="entry name" value="MTA/SAH_deaminase"/>
</dbReference>
<protein>
    <submittedName>
        <fullName evidence="3">Chlorohydrolase</fullName>
        <ecNumber evidence="3">3.5.4.3</ecNumber>
    </submittedName>
</protein>
<evidence type="ECO:0000259" key="2">
    <source>
        <dbReference type="Pfam" id="PF01979"/>
    </source>
</evidence>
<dbReference type="Proteomes" id="UP000052237">
    <property type="component" value="Unassembled WGS sequence"/>
</dbReference>
<evidence type="ECO:0000313" key="3">
    <source>
        <dbReference type="EMBL" id="CUU77033.1"/>
    </source>
</evidence>
<evidence type="ECO:0000313" key="4">
    <source>
        <dbReference type="Proteomes" id="UP000052237"/>
    </source>
</evidence>
<reference evidence="3 4" key="1">
    <citation type="submission" date="2015-11" db="EMBL/GenBank/DDBJ databases">
        <authorList>
            <consortium name="Pathogen Informatics"/>
        </authorList>
    </citation>
    <scope>NUCLEOTIDE SEQUENCE [LARGE SCALE GENOMIC DNA]</scope>
    <source>
        <strain evidence="3 4">006A-0059</strain>
    </source>
</reference>
<comment type="caution">
    <text evidence="3">The sequence shown here is derived from an EMBL/GenBank/DDBJ whole genome shotgun (WGS) entry which is preliminary data.</text>
</comment>
<dbReference type="SUPFAM" id="SSF51338">
    <property type="entry name" value="Composite domain of metallo-dependent hydrolases"/>
    <property type="match status" value="1"/>
</dbReference>
<dbReference type="EC" id="3.5.4.3" evidence="3"/>
<accession>A0A0S4RTM7</accession>
<dbReference type="SUPFAM" id="SSF51556">
    <property type="entry name" value="Metallo-dependent hydrolases"/>
    <property type="match status" value="1"/>
</dbReference>
<gene>
    <name evidence="3" type="primary">guaD</name>
    <name evidence="3" type="ORF">ERS686654_00822</name>
</gene>
<sequence length="407" mass="46007">MKIIKAKYIITCNDEFDILQNMSIAFDEIIRSIGKFDELVLMYPDAEIFDFSNDIIAAAFINPHTHLEFSSNVSSLDYGDFLLWLKSVISFRDSLSDEAKNLVMKEAITNILKSGVSTIGEISSFGKDTEICANSKARFVFFNEILGTNDKAIDECFDKFMTRFNASLEYKSDKFIPAISVHSPYSTHPELTKKALNLAREKDLLVSTHFLESEHEKMWLESGSGEFKSWLSSFTPNPTPLYSPSEFLANFSGVRALFTHCVWSDDYLEFFDKNLHSVTTCAVSNRLLGQRRLNLNKIIEQNLSLNIATDGLSSNISLNFFDELRAFLWTHCEFELNFLAKFALLASTNWAARALNLNLGILSSGRIADIAVYKGLDVRDSAQLATGLILHTKEVKKLFIKGDECKF</sequence>
<dbReference type="InterPro" id="IPR011059">
    <property type="entry name" value="Metal-dep_hydrolase_composite"/>
</dbReference>
<evidence type="ECO:0000256" key="1">
    <source>
        <dbReference type="ARBA" id="ARBA00022801"/>
    </source>
</evidence>
<dbReference type="Gene3D" id="3.20.20.140">
    <property type="entry name" value="Metal-dependent hydrolases"/>
    <property type="match status" value="1"/>
</dbReference>
<dbReference type="PANTHER" id="PTHR43794">
    <property type="entry name" value="AMINOHYDROLASE SSNA-RELATED"/>
    <property type="match status" value="1"/>
</dbReference>
<dbReference type="Pfam" id="PF01979">
    <property type="entry name" value="Amidohydro_1"/>
    <property type="match status" value="1"/>
</dbReference>
<dbReference type="PANTHER" id="PTHR43794:SF11">
    <property type="entry name" value="AMIDOHYDROLASE-RELATED DOMAIN-CONTAINING PROTEIN"/>
    <property type="match status" value="1"/>
</dbReference>
<dbReference type="Gene3D" id="2.30.40.10">
    <property type="entry name" value="Urease, subunit C, domain 1"/>
    <property type="match status" value="1"/>
</dbReference>
<keyword evidence="1 3" id="KW-0378">Hydrolase</keyword>
<dbReference type="NCBIfam" id="NF006269">
    <property type="entry name" value="PRK08418.1"/>
    <property type="match status" value="1"/>
</dbReference>
<dbReference type="InterPro" id="IPR006680">
    <property type="entry name" value="Amidohydro-rel"/>
</dbReference>
<feature type="domain" description="Amidohydrolase-related" evidence="2">
    <location>
        <begin position="55"/>
        <end position="403"/>
    </location>
</feature>
<dbReference type="AlphaFoldDB" id="A0A0S4RTM7"/>
<dbReference type="GO" id="GO:0008892">
    <property type="term" value="F:guanine deaminase activity"/>
    <property type="evidence" value="ECO:0007669"/>
    <property type="project" value="UniProtKB-EC"/>
</dbReference>
<organism evidence="3 4">
    <name type="scientific">Campylobacter hyointestinalis subsp. hyointestinalis</name>
    <dbReference type="NCBI Taxonomy" id="91352"/>
    <lineage>
        <taxon>Bacteria</taxon>
        <taxon>Pseudomonadati</taxon>
        <taxon>Campylobacterota</taxon>
        <taxon>Epsilonproteobacteria</taxon>
        <taxon>Campylobacterales</taxon>
        <taxon>Campylobacteraceae</taxon>
        <taxon>Campylobacter</taxon>
    </lineage>
</organism>
<keyword evidence="4" id="KW-1185">Reference proteome</keyword>
<dbReference type="EMBL" id="FAVB01000002">
    <property type="protein sequence ID" value="CUU77033.1"/>
    <property type="molecule type" value="Genomic_DNA"/>
</dbReference>
<dbReference type="InterPro" id="IPR032466">
    <property type="entry name" value="Metal_Hydrolase"/>
</dbReference>
<name>A0A0S4RTM7_CAMHY</name>
<proteinExistence type="predicted"/>
<dbReference type="RefSeq" id="WP_059426271.1">
    <property type="nucleotide sequence ID" value="NZ_FAUT01000002.1"/>
</dbReference>